<dbReference type="Proteomes" id="UP000005239">
    <property type="component" value="Unassembled WGS sequence"/>
</dbReference>
<evidence type="ECO:0000313" key="2">
    <source>
        <dbReference type="Proteomes" id="UP000005239"/>
    </source>
</evidence>
<keyword evidence="2" id="KW-1185">Reference proteome</keyword>
<evidence type="ECO:0000313" key="1">
    <source>
        <dbReference type="EnsemblMetazoa" id="PPA34603.1"/>
    </source>
</evidence>
<dbReference type="AlphaFoldDB" id="A0A2A6C8F6"/>
<accession>A0A8R1YRG2</accession>
<organism evidence="1 2">
    <name type="scientific">Pristionchus pacificus</name>
    <name type="common">Parasitic nematode worm</name>
    <dbReference type="NCBI Taxonomy" id="54126"/>
    <lineage>
        <taxon>Eukaryota</taxon>
        <taxon>Metazoa</taxon>
        <taxon>Ecdysozoa</taxon>
        <taxon>Nematoda</taxon>
        <taxon>Chromadorea</taxon>
        <taxon>Rhabditida</taxon>
        <taxon>Rhabditina</taxon>
        <taxon>Diplogasteromorpha</taxon>
        <taxon>Diplogasteroidea</taxon>
        <taxon>Neodiplogasteridae</taxon>
        <taxon>Pristionchus</taxon>
    </lineage>
</organism>
<reference evidence="2" key="1">
    <citation type="journal article" date="2008" name="Nat. Genet.">
        <title>The Pristionchus pacificus genome provides a unique perspective on nematode lifestyle and parasitism.</title>
        <authorList>
            <person name="Dieterich C."/>
            <person name="Clifton S.W."/>
            <person name="Schuster L.N."/>
            <person name="Chinwalla A."/>
            <person name="Delehaunty K."/>
            <person name="Dinkelacker I."/>
            <person name="Fulton L."/>
            <person name="Fulton R."/>
            <person name="Godfrey J."/>
            <person name="Minx P."/>
            <person name="Mitreva M."/>
            <person name="Roeseler W."/>
            <person name="Tian H."/>
            <person name="Witte H."/>
            <person name="Yang S.P."/>
            <person name="Wilson R.K."/>
            <person name="Sommer R.J."/>
        </authorList>
    </citation>
    <scope>NUCLEOTIDE SEQUENCE [LARGE SCALE GENOMIC DNA]</scope>
    <source>
        <strain evidence="2">PS312</strain>
    </source>
</reference>
<sequence length="134" mass="15562">MMETDVGVGIGSYLRFNHALSFKLGGVIPTVNIKTMRFFRYITKFDIFESSNSYSFDNVVRTETYYDYCTYLLFIFAFFKTFKYIGSIINGLAAKAKRSALVSVICIMFLISYLHFGYILFTYLVVNHRADYSK</sequence>
<accession>A0A2A6C8F6</accession>
<protein>
    <submittedName>
        <fullName evidence="1">Uncharacterized protein</fullName>
    </submittedName>
</protein>
<dbReference type="EnsemblMetazoa" id="PPA34603.1">
    <property type="protein sequence ID" value="PPA34603.1"/>
    <property type="gene ID" value="WBGene00272972"/>
</dbReference>
<proteinExistence type="predicted"/>
<name>A0A2A6C8F6_PRIPA</name>
<reference evidence="1" key="2">
    <citation type="submission" date="2022-06" db="UniProtKB">
        <authorList>
            <consortium name="EnsemblMetazoa"/>
        </authorList>
    </citation>
    <scope>IDENTIFICATION</scope>
    <source>
        <strain evidence="1">PS312</strain>
    </source>
</reference>
<gene>
    <name evidence="1" type="primary">WBGene00272972</name>
</gene>